<keyword evidence="6 9" id="KW-1133">Transmembrane helix</keyword>
<evidence type="ECO:0000256" key="4">
    <source>
        <dbReference type="ARBA" id="ARBA00022519"/>
    </source>
</evidence>
<reference evidence="12" key="1">
    <citation type="journal article" date="2019" name="Int. J. Syst. Evol. Microbiol.">
        <title>The Global Catalogue of Microorganisms (GCM) 10K type strain sequencing project: providing services to taxonomists for standard genome sequencing and annotation.</title>
        <authorList>
            <consortium name="The Broad Institute Genomics Platform"/>
            <consortium name="The Broad Institute Genome Sequencing Center for Infectious Disease"/>
            <person name="Wu L."/>
            <person name="Ma J."/>
        </authorList>
    </citation>
    <scope>NUCLEOTIDE SEQUENCE [LARGE SCALE GENOMIC DNA]</scope>
    <source>
        <strain evidence="12">CGMCC 1.12295</strain>
    </source>
</reference>
<dbReference type="PANTHER" id="PTHR35011:SF2">
    <property type="entry name" value="2,3-DIKETO-L-GULONATE TRAP TRANSPORTER SMALL PERMEASE PROTEIN YIAM"/>
    <property type="match status" value="1"/>
</dbReference>
<dbReference type="RefSeq" id="WP_380772789.1">
    <property type="nucleotide sequence ID" value="NZ_JBHUEO010000009.1"/>
</dbReference>
<name>A0ABW4KHI2_9BACI</name>
<sequence length="181" mass="20776">MKKLYKLFTSFESIFSAVFIIGGLGLIIYGVFMRYILGDGQSWVDEVSKYVIIWGAFMGFSVALRDGYHIRIEFLYDRLSKRGRRYLDMFGSVVGCIFSTALLFYGWQLVSFQITSQQRSIDSGLPMWLVFSIIPVTGLFLTIRYLLFMFKTVKGEAGESGTELELKRVLEESQKKEVKTS</sequence>
<evidence type="ECO:0000256" key="6">
    <source>
        <dbReference type="ARBA" id="ARBA00022989"/>
    </source>
</evidence>
<keyword evidence="5 9" id="KW-0812">Transmembrane</keyword>
<evidence type="ECO:0000256" key="9">
    <source>
        <dbReference type="SAM" id="Phobius"/>
    </source>
</evidence>
<feature type="transmembrane region" description="Helical" evidence="9">
    <location>
        <begin position="127"/>
        <end position="147"/>
    </location>
</feature>
<dbReference type="InterPro" id="IPR007387">
    <property type="entry name" value="TRAP_DctQ"/>
</dbReference>
<evidence type="ECO:0000256" key="1">
    <source>
        <dbReference type="ARBA" id="ARBA00004429"/>
    </source>
</evidence>
<evidence type="ECO:0000256" key="2">
    <source>
        <dbReference type="ARBA" id="ARBA00022448"/>
    </source>
</evidence>
<feature type="transmembrane region" description="Helical" evidence="9">
    <location>
        <begin position="12"/>
        <end position="35"/>
    </location>
</feature>
<feature type="transmembrane region" description="Helical" evidence="9">
    <location>
        <begin position="47"/>
        <end position="65"/>
    </location>
</feature>
<evidence type="ECO:0000313" key="12">
    <source>
        <dbReference type="Proteomes" id="UP001597301"/>
    </source>
</evidence>
<feature type="domain" description="Tripartite ATP-independent periplasmic transporters DctQ component" evidence="10">
    <location>
        <begin position="25"/>
        <end position="154"/>
    </location>
</feature>
<proteinExistence type="inferred from homology"/>
<evidence type="ECO:0000256" key="3">
    <source>
        <dbReference type="ARBA" id="ARBA00022475"/>
    </source>
</evidence>
<evidence type="ECO:0000256" key="5">
    <source>
        <dbReference type="ARBA" id="ARBA00022692"/>
    </source>
</evidence>
<comment type="subcellular location">
    <subcellularLocation>
        <location evidence="1">Cell inner membrane</location>
        <topology evidence="1">Multi-pass membrane protein</topology>
    </subcellularLocation>
</comment>
<evidence type="ECO:0000313" key="11">
    <source>
        <dbReference type="EMBL" id="MFD1706211.1"/>
    </source>
</evidence>
<evidence type="ECO:0000256" key="8">
    <source>
        <dbReference type="ARBA" id="ARBA00038436"/>
    </source>
</evidence>
<comment type="similarity">
    <text evidence="8">Belongs to the TRAP transporter small permease family.</text>
</comment>
<comment type="caution">
    <text evidence="11">The sequence shown here is derived from an EMBL/GenBank/DDBJ whole genome shotgun (WGS) entry which is preliminary data.</text>
</comment>
<keyword evidence="4" id="KW-0997">Cell inner membrane</keyword>
<dbReference type="PANTHER" id="PTHR35011">
    <property type="entry name" value="2,3-DIKETO-L-GULONATE TRAP TRANSPORTER SMALL PERMEASE PROTEIN YIAM"/>
    <property type="match status" value="1"/>
</dbReference>
<organism evidence="11 12">
    <name type="scientific">Siminovitchia sediminis</name>
    <dbReference type="NCBI Taxonomy" id="1274353"/>
    <lineage>
        <taxon>Bacteria</taxon>
        <taxon>Bacillati</taxon>
        <taxon>Bacillota</taxon>
        <taxon>Bacilli</taxon>
        <taxon>Bacillales</taxon>
        <taxon>Bacillaceae</taxon>
        <taxon>Siminovitchia</taxon>
    </lineage>
</organism>
<evidence type="ECO:0000259" key="10">
    <source>
        <dbReference type="Pfam" id="PF04290"/>
    </source>
</evidence>
<dbReference type="Pfam" id="PF04290">
    <property type="entry name" value="DctQ"/>
    <property type="match status" value="1"/>
</dbReference>
<gene>
    <name evidence="11" type="ORF">ACFSCZ_05495</name>
</gene>
<dbReference type="EMBL" id="JBHUEO010000009">
    <property type="protein sequence ID" value="MFD1706211.1"/>
    <property type="molecule type" value="Genomic_DNA"/>
</dbReference>
<keyword evidence="7 9" id="KW-0472">Membrane</keyword>
<keyword evidence="2" id="KW-0813">Transport</keyword>
<accession>A0ABW4KHI2</accession>
<dbReference type="InterPro" id="IPR055348">
    <property type="entry name" value="DctQ"/>
</dbReference>
<keyword evidence="3" id="KW-1003">Cell membrane</keyword>
<evidence type="ECO:0000256" key="7">
    <source>
        <dbReference type="ARBA" id="ARBA00023136"/>
    </source>
</evidence>
<keyword evidence="12" id="KW-1185">Reference proteome</keyword>
<dbReference type="Proteomes" id="UP001597301">
    <property type="component" value="Unassembled WGS sequence"/>
</dbReference>
<protein>
    <submittedName>
        <fullName evidence="11">TRAP transporter small permease</fullName>
    </submittedName>
</protein>
<feature type="transmembrane region" description="Helical" evidence="9">
    <location>
        <begin position="86"/>
        <end position="107"/>
    </location>
</feature>